<comment type="caution">
    <text evidence="3">The sequence shown here is derived from an EMBL/GenBank/DDBJ whole genome shotgun (WGS) entry which is preliminary data.</text>
</comment>
<dbReference type="AlphaFoldDB" id="A0A545TR83"/>
<evidence type="ECO:0000313" key="3">
    <source>
        <dbReference type="EMBL" id="TQV79737.1"/>
    </source>
</evidence>
<gene>
    <name evidence="3" type="ORF">FKG95_13605</name>
</gene>
<protein>
    <submittedName>
        <fullName evidence="3">YciI family protein</fullName>
    </submittedName>
</protein>
<dbReference type="InterPro" id="IPR051807">
    <property type="entry name" value="Sec-metab_biosynth-assoc"/>
</dbReference>
<evidence type="ECO:0000313" key="4">
    <source>
        <dbReference type="Proteomes" id="UP000315252"/>
    </source>
</evidence>
<sequence length="93" mass="10183">MYYVISCVDKAGHAHVRAENRPAHVDYLKANIDHIVMAGPTTSEDGEAMTGSVLIMEYDSLADAQAFADGDPYKAAELFESVTIRPWKKVLPA</sequence>
<dbReference type="Pfam" id="PF03795">
    <property type="entry name" value="YCII"/>
    <property type="match status" value="1"/>
</dbReference>
<dbReference type="SUPFAM" id="SSF54909">
    <property type="entry name" value="Dimeric alpha+beta barrel"/>
    <property type="match status" value="1"/>
</dbReference>
<dbReference type="RefSeq" id="WP_142896917.1">
    <property type="nucleotide sequence ID" value="NZ_ML660055.1"/>
</dbReference>
<evidence type="ECO:0000259" key="2">
    <source>
        <dbReference type="Pfam" id="PF03795"/>
    </source>
</evidence>
<organism evidence="3 4">
    <name type="scientific">Denitrobaculum tricleocarpae</name>
    <dbReference type="NCBI Taxonomy" id="2591009"/>
    <lineage>
        <taxon>Bacteria</taxon>
        <taxon>Pseudomonadati</taxon>
        <taxon>Pseudomonadota</taxon>
        <taxon>Alphaproteobacteria</taxon>
        <taxon>Rhodospirillales</taxon>
        <taxon>Rhodospirillaceae</taxon>
        <taxon>Denitrobaculum</taxon>
    </lineage>
</organism>
<dbReference type="InterPro" id="IPR005545">
    <property type="entry name" value="YCII"/>
</dbReference>
<keyword evidence="4" id="KW-1185">Reference proteome</keyword>
<feature type="domain" description="YCII-related" evidence="2">
    <location>
        <begin position="1"/>
        <end position="88"/>
    </location>
</feature>
<dbReference type="InterPro" id="IPR011008">
    <property type="entry name" value="Dimeric_a/b-barrel"/>
</dbReference>
<dbReference type="Gene3D" id="3.30.70.1060">
    <property type="entry name" value="Dimeric alpha+beta barrel"/>
    <property type="match status" value="1"/>
</dbReference>
<dbReference type="EMBL" id="VHSH01000004">
    <property type="protein sequence ID" value="TQV79737.1"/>
    <property type="molecule type" value="Genomic_DNA"/>
</dbReference>
<accession>A0A545TR83</accession>
<reference evidence="3 4" key="1">
    <citation type="submission" date="2019-06" db="EMBL/GenBank/DDBJ databases">
        <title>Whole genome sequence for Rhodospirillaceae sp. R148.</title>
        <authorList>
            <person name="Wang G."/>
        </authorList>
    </citation>
    <scope>NUCLEOTIDE SEQUENCE [LARGE SCALE GENOMIC DNA]</scope>
    <source>
        <strain evidence="3 4">R148</strain>
    </source>
</reference>
<dbReference type="Proteomes" id="UP000315252">
    <property type="component" value="Unassembled WGS sequence"/>
</dbReference>
<dbReference type="PANTHER" id="PTHR33606:SF3">
    <property type="entry name" value="PROTEIN YCII"/>
    <property type="match status" value="1"/>
</dbReference>
<proteinExistence type="inferred from homology"/>
<evidence type="ECO:0000256" key="1">
    <source>
        <dbReference type="ARBA" id="ARBA00007689"/>
    </source>
</evidence>
<comment type="similarity">
    <text evidence="1">Belongs to the YciI family.</text>
</comment>
<name>A0A545TR83_9PROT</name>
<dbReference type="OrthoDB" id="2293521at2"/>
<dbReference type="PANTHER" id="PTHR33606">
    <property type="entry name" value="PROTEIN YCII"/>
    <property type="match status" value="1"/>
</dbReference>